<organism evidence="1 2">
    <name type="scientific">Aquimarina litoralis</name>
    <dbReference type="NCBI Taxonomy" id="584605"/>
    <lineage>
        <taxon>Bacteria</taxon>
        <taxon>Pseudomonadati</taxon>
        <taxon>Bacteroidota</taxon>
        <taxon>Flavobacteriia</taxon>
        <taxon>Flavobacteriales</taxon>
        <taxon>Flavobacteriaceae</taxon>
        <taxon>Aquimarina</taxon>
    </lineage>
</organism>
<dbReference type="RefSeq" id="WP_343912796.1">
    <property type="nucleotide sequence ID" value="NZ_BAAAGE010000002.1"/>
</dbReference>
<gene>
    <name evidence="1" type="ORF">GCM10009430_26770</name>
</gene>
<evidence type="ECO:0000313" key="1">
    <source>
        <dbReference type="EMBL" id="GAA0723386.1"/>
    </source>
</evidence>
<reference evidence="2" key="1">
    <citation type="journal article" date="2019" name="Int. J. Syst. Evol. Microbiol.">
        <title>The Global Catalogue of Microorganisms (GCM) 10K type strain sequencing project: providing services to taxonomists for standard genome sequencing and annotation.</title>
        <authorList>
            <consortium name="The Broad Institute Genomics Platform"/>
            <consortium name="The Broad Institute Genome Sequencing Center for Infectious Disease"/>
            <person name="Wu L."/>
            <person name="Ma J."/>
        </authorList>
    </citation>
    <scope>NUCLEOTIDE SEQUENCE [LARGE SCALE GENOMIC DNA]</scope>
    <source>
        <strain evidence="2">JCM 15974</strain>
    </source>
</reference>
<dbReference type="Proteomes" id="UP001501758">
    <property type="component" value="Unassembled WGS sequence"/>
</dbReference>
<name>A0ABP3U648_9FLAO</name>
<dbReference type="EMBL" id="BAAAGE010000002">
    <property type="protein sequence ID" value="GAA0723386.1"/>
    <property type="molecule type" value="Genomic_DNA"/>
</dbReference>
<evidence type="ECO:0008006" key="3">
    <source>
        <dbReference type="Google" id="ProtNLM"/>
    </source>
</evidence>
<accession>A0ABP3U648</accession>
<protein>
    <recommendedName>
        <fullName evidence="3">DUF4292 domain-containing protein</fullName>
    </recommendedName>
</protein>
<sequence length="206" mass="24114">MRYLYISILLLSVYSCKVTTVKDYIESDVKESDVFENLYFASATIDYVYKADIRVYGNEFSGILIIKKVSEDKHRIVFTSQFGSTFFDIELQNDSFKINSVVEQLNRKIILNTLIRDFSVVVDEKGPVIGKYYNDSYNVLKNRKGKRSNYYFYKLSDKRLDKIVQATKMKEKVIVSFNKVSDDQVAKNIKIDHKNIKLNIELNFLK</sequence>
<proteinExistence type="predicted"/>
<keyword evidence="2" id="KW-1185">Reference proteome</keyword>
<evidence type="ECO:0000313" key="2">
    <source>
        <dbReference type="Proteomes" id="UP001501758"/>
    </source>
</evidence>
<dbReference type="PROSITE" id="PS51257">
    <property type="entry name" value="PROKAR_LIPOPROTEIN"/>
    <property type="match status" value="1"/>
</dbReference>
<comment type="caution">
    <text evidence="1">The sequence shown here is derived from an EMBL/GenBank/DDBJ whole genome shotgun (WGS) entry which is preliminary data.</text>
</comment>